<dbReference type="AlphaFoldDB" id="A0AAE9YQT6"/>
<gene>
    <name evidence="1" type="ORF">SG35_021725</name>
</gene>
<organism evidence="1 2">
    <name type="scientific">Thalassomonas actiniarum</name>
    <dbReference type="NCBI Taxonomy" id="485447"/>
    <lineage>
        <taxon>Bacteria</taxon>
        <taxon>Pseudomonadati</taxon>
        <taxon>Pseudomonadota</taxon>
        <taxon>Gammaproteobacteria</taxon>
        <taxon>Alteromonadales</taxon>
        <taxon>Colwelliaceae</taxon>
        <taxon>Thalassomonas</taxon>
    </lineage>
</organism>
<dbReference type="EMBL" id="CP059735">
    <property type="protein sequence ID" value="WDD97886.1"/>
    <property type="molecule type" value="Genomic_DNA"/>
</dbReference>
<name>A0AAE9YQT6_9GAMM</name>
<dbReference type="Proteomes" id="UP000032568">
    <property type="component" value="Chromosome"/>
</dbReference>
<keyword evidence="2" id="KW-1185">Reference proteome</keyword>
<reference evidence="1 2" key="2">
    <citation type="journal article" date="2022" name="Mar. Drugs">
        <title>Bioassay-Guided Fractionation Leads to the Detection of Cholic Acid Generated by the Rare Thalassomonas sp.</title>
        <authorList>
            <person name="Pheiffer F."/>
            <person name="Schneider Y.K."/>
            <person name="Hansen E.H."/>
            <person name="Andersen J.H."/>
            <person name="Isaksson J."/>
            <person name="Busche T."/>
            <person name="R C."/>
            <person name="Kalinowski J."/>
            <person name="Zyl L.V."/>
            <person name="Trindade M."/>
        </authorList>
    </citation>
    <scope>NUCLEOTIDE SEQUENCE [LARGE SCALE GENOMIC DNA]</scope>
    <source>
        <strain evidence="1 2">A5K-106</strain>
    </source>
</reference>
<evidence type="ECO:0000313" key="1">
    <source>
        <dbReference type="EMBL" id="WDD97886.1"/>
    </source>
</evidence>
<evidence type="ECO:0000313" key="2">
    <source>
        <dbReference type="Proteomes" id="UP000032568"/>
    </source>
</evidence>
<proteinExistence type="predicted"/>
<protein>
    <submittedName>
        <fullName evidence="1">Uncharacterized protein</fullName>
    </submittedName>
</protein>
<accession>A0AAE9YQT6</accession>
<reference evidence="1 2" key="1">
    <citation type="journal article" date="2015" name="Genome Announc.">
        <title>Draft Genome Sequences of Marine Isolates of Thalassomonas viridans and Thalassomonas actiniarum.</title>
        <authorList>
            <person name="Olonade I."/>
            <person name="van Zyl L.J."/>
            <person name="Trindade M."/>
        </authorList>
    </citation>
    <scope>NUCLEOTIDE SEQUENCE [LARGE SCALE GENOMIC DNA]</scope>
    <source>
        <strain evidence="1 2">A5K-106</strain>
    </source>
</reference>
<dbReference type="RefSeq" id="WP_044832057.1">
    <property type="nucleotide sequence ID" value="NZ_CP059735.1"/>
</dbReference>
<dbReference type="KEGG" id="tact:SG35_021725"/>
<sequence>MQGAAFREKDLTSALVRVVKSSVKDNGAISVPCIEQIISKAGITRSSGINVYHLVEARALVLYEFKLDRYDAELKTALLYFIADYPVFRWSELRYFFSDPEVEIESILHELKYISRELEVDGELEYVWSPRWLWTKTVLKRLANRNRAGDPSFFEFLNGTSEERT</sequence>